<gene>
    <name evidence="1" type="ORF">CIT26_20600</name>
</gene>
<dbReference type="InterPro" id="IPR014942">
    <property type="entry name" value="AbiEii"/>
</dbReference>
<accession>A0A271LHT2</accession>
<dbReference type="AlphaFoldDB" id="A0A271LHT2"/>
<dbReference type="EMBL" id="NPKJ01000057">
    <property type="protein sequence ID" value="PAQ07702.1"/>
    <property type="molecule type" value="Genomic_DNA"/>
</dbReference>
<protein>
    <submittedName>
        <fullName evidence="1">Uncharacterized protein</fullName>
    </submittedName>
</protein>
<reference evidence="1 2" key="1">
    <citation type="submission" date="2017-08" db="EMBL/GenBank/DDBJ databases">
        <title>Mesorhizobium wenxinae sp. nov., a novel rhizobial species isolated from root nodules of chickpea (Cicer arietinum L.).</title>
        <authorList>
            <person name="Zhang J."/>
        </authorList>
    </citation>
    <scope>NUCLEOTIDE SEQUENCE [LARGE SCALE GENOMIC DNA]</scope>
    <source>
        <strain evidence="1 2">SDW018</strain>
    </source>
</reference>
<comment type="caution">
    <text evidence="1">The sequence shown here is derived from an EMBL/GenBank/DDBJ whole genome shotgun (WGS) entry which is preliminary data.</text>
</comment>
<dbReference type="Proteomes" id="UP000216442">
    <property type="component" value="Unassembled WGS sequence"/>
</dbReference>
<evidence type="ECO:0000313" key="1">
    <source>
        <dbReference type="EMBL" id="PAQ07702.1"/>
    </source>
</evidence>
<sequence>MTPEPIESQNRVLLDASAPRLHADPETAVAEKFEALVTLDVANSRIKDFYDLWMIGQSFQFDLSLLSSALRHT</sequence>
<dbReference type="Pfam" id="PF08843">
    <property type="entry name" value="AbiEii"/>
    <property type="match status" value="1"/>
</dbReference>
<keyword evidence="2" id="KW-1185">Reference proteome</keyword>
<name>A0A271LHT2_9HYPH</name>
<proteinExistence type="predicted"/>
<organism evidence="1 2">
    <name type="scientific">Mesorhizobium temperatum</name>
    <dbReference type="NCBI Taxonomy" id="241416"/>
    <lineage>
        <taxon>Bacteria</taxon>
        <taxon>Pseudomonadati</taxon>
        <taxon>Pseudomonadota</taxon>
        <taxon>Alphaproteobacteria</taxon>
        <taxon>Hyphomicrobiales</taxon>
        <taxon>Phyllobacteriaceae</taxon>
        <taxon>Mesorhizobium</taxon>
    </lineage>
</organism>
<dbReference type="OrthoDB" id="9808443at2"/>
<evidence type="ECO:0000313" key="2">
    <source>
        <dbReference type="Proteomes" id="UP000216442"/>
    </source>
</evidence>